<organism evidence="2 3">
    <name type="scientific">Sphingomonas melonis</name>
    <dbReference type="NCBI Taxonomy" id="152682"/>
    <lineage>
        <taxon>Bacteria</taxon>
        <taxon>Pseudomonadati</taxon>
        <taxon>Pseudomonadota</taxon>
        <taxon>Alphaproteobacteria</taxon>
        <taxon>Sphingomonadales</taxon>
        <taxon>Sphingomonadaceae</taxon>
        <taxon>Sphingomonas</taxon>
    </lineage>
</organism>
<name>A0A0D1MH43_9SPHN</name>
<evidence type="ECO:0000313" key="3">
    <source>
        <dbReference type="Proteomes" id="UP000033203"/>
    </source>
</evidence>
<dbReference type="PATRIC" id="fig|1549858.7.peg.1111"/>
<dbReference type="Proteomes" id="UP000033203">
    <property type="component" value="Unassembled WGS sequence"/>
</dbReference>
<feature type="transmembrane region" description="Helical" evidence="1">
    <location>
        <begin position="63"/>
        <end position="82"/>
    </location>
</feature>
<keyword evidence="1" id="KW-0812">Transmembrane</keyword>
<comment type="caution">
    <text evidence="2">The sequence shown here is derived from an EMBL/GenBank/DDBJ whole genome shotgun (WGS) entry which is preliminary data.</text>
</comment>
<keyword evidence="1" id="KW-0472">Membrane</keyword>
<gene>
    <name evidence="2" type="ORF">SR41_03155</name>
</gene>
<evidence type="ECO:0000313" key="2">
    <source>
        <dbReference type="EMBL" id="KIU29677.1"/>
    </source>
</evidence>
<reference evidence="2 3" key="1">
    <citation type="submission" date="2015-01" db="EMBL/GenBank/DDBJ databases">
        <title>Genome of Sphingomonas taxi strain 30a.</title>
        <authorList>
            <person name="Eevers N."/>
            <person name="Van Hamme J."/>
            <person name="Bottos E."/>
            <person name="Weyens N."/>
            <person name="Vangronsveld J."/>
        </authorList>
    </citation>
    <scope>NUCLEOTIDE SEQUENCE [LARGE SCALE GENOMIC DNA]</scope>
    <source>
        <strain evidence="2 3">30a</strain>
    </source>
</reference>
<dbReference type="AlphaFoldDB" id="A0A0D1MH43"/>
<protein>
    <submittedName>
        <fullName evidence="2">Uncharacterized protein</fullName>
    </submittedName>
</protein>
<feature type="transmembrane region" description="Helical" evidence="1">
    <location>
        <begin position="34"/>
        <end position="51"/>
    </location>
</feature>
<dbReference type="EMBL" id="JXTP01000015">
    <property type="protein sequence ID" value="KIU29677.1"/>
    <property type="molecule type" value="Genomic_DNA"/>
</dbReference>
<accession>A0A0D1MH43</accession>
<proteinExistence type="predicted"/>
<sequence length="89" mass="9513">MPLALAFLNAFASTLLIAITARFAIRMVAPLSPAHFGAFTLAIGYAIARYSGTAPFGAAATELVLRAVGSLAGFTVLWLWWFRRRPATA</sequence>
<evidence type="ECO:0000256" key="1">
    <source>
        <dbReference type="SAM" id="Phobius"/>
    </source>
</evidence>
<keyword evidence="1" id="KW-1133">Transmembrane helix</keyword>